<organism evidence="2 3">
    <name type="scientific">Prorocentrum cordatum</name>
    <dbReference type="NCBI Taxonomy" id="2364126"/>
    <lineage>
        <taxon>Eukaryota</taxon>
        <taxon>Sar</taxon>
        <taxon>Alveolata</taxon>
        <taxon>Dinophyceae</taxon>
        <taxon>Prorocentrales</taxon>
        <taxon>Prorocentraceae</taxon>
        <taxon>Prorocentrum</taxon>
    </lineage>
</organism>
<feature type="compositionally biased region" description="Basic and acidic residues" evidence="1">
    <location>
        <begin position="42"/>
        <end position="52"/>
    </location>
</feature>
<accession>A0ABN9PWL3</accession>
<feature type="non-terminal residue" evidence="2">
    <location>
        <position position="150"/>
    </location>
</feature>
<evidence type="ECO:0000256" key="1">
    <source>
        <dbReference type="SAM" id="MobiDB-lite"/>
    </source>
</evidence>
<dbReference type="Proteomes" id="UP001189429">
    <property type="component" value="Unassembled WGS sequence"/>
</dbReference>
<comment type="caution">
    <text evidence="2">The sequence shown here is derived from an EMBL/GenBank/DDBJ whole genome shotgun (WGS) entry which is preliminary data.</text>
</comment>
<evidence type="ECO:0000313" key="3">
    <source>
        <dbReference type="Proteomes" id="UP001189429"/>
    </source>
</evidence>
<feature type="region of interest" description="Disordered" evidence="1">
    <location>
        <begin position="1"/>
        <end position="150"/>
    </location>
</feature>
<evidence type="ECO:0000313" key="2">
    <source>
        <dbReference type="EMBL" id="CAK0797657.1"/>
    </source>
</evidence>
<feature type="compositionally biased region" description="Basic residues" evidence="1">
    <location>
        <begin position="114"/>
        <end position="130"/>
    </location>
</feature>
<feature type="non-terminal residue" evidence="2">
    <location>
        <position position="1"/>
    </location>
</feature>
<gene>
    <name evidence="2" type="ORF">PCOR1329_LOCUS6673</name>
</gene>
<dbReference type="EMBL" id="CAUYUJ010001786">
    <property type="protein sequence ID" value="CAK0797657.1"/>
    <property type="molecule type" value="Genomic_DNA"/>
</dbReference>
<feature type="compositionally biased region" description="Basic and acidic residues" evidence="1">
    <location>
        <begin position="141"/>
        <end position="150"/>
    </location>
</feature>
<feature type="compositionally biased region" description="Basic and acidic residues" evidence="1">
    <location>
        <begin position="85"/>
        <end position="94"/>
    </location>
</feature>
<keyword evidence="3" id="KW-1185">Reference proteome</keyword>
<reference evidence="2" key="1">
    <citation type="submission" date="2023-10" db="EMBL/GenBank/DDBJ databases">
        <authorList>
            <person name="Chen Y."/>
            <person name="Shah S."/>
            <person name="Dougan E. K."/>
            <person name="Thang M."/>
            <person name="Chan C."/>
        </authorList>
    </citation>
    <scope>NUCLEOTIDE SEQUENCE [LARGE SCALE GENOMIC DNA]</scope>
</reference>
<name>A0ABN9PWL3_9DINO</name>
<proteinExistence type="predicted"/>
<protein>
    <submittedName>
        <fullName evidence="2">Uncharacterized protein</fullName>
    </submittedName>
</protein>
<feature type="compositionally biased region" description="Basic residues" evidence="1">
    <location>
        <begin position="1"/>
        <end position="16"/>
    </location>
</feature>
<sequence length="150" mass="16353">EAPMSCHRKGGHGGKRRGGEPEGSHHLRTAAPVCRRPSNGGEGRRGARRQEGETAGEPRQGGVHAGRQDILQGCQGDRVVRQPSHRAERADPKNGRGRGYGGLPRPHAGPLRGRLPHSRTRLPRRHRRLGHGGWQPGGHLPDARRQRVQG</sequence>